<dbReference type="EMBL" id="BGZK01000730">
    <property type="protein sequence ID" value="GBP58250.1"/>
    <property type="molecule type" value="Genomic_DNA"/>
</dbReference>
<dbReference type="AlphaFoldDB" id="A0A4C1X523"/>
<protein>
    <submittedName>
        <fullName evidence="1">Uncharacterized protein</fullName>
    </submittedName>
</protein>
<dbReference type="OrthoDB" id="428346at2759"/>
<dbReference type="Proteomes" id="UP000299102">
    <property type="component" value="Unassembled WGS sequence"/>
</dbReference>
<dbReference type="STRING" id="151549.A0A4C1X523"/>
<evidence type="ECO:0000313" key="2">
    <source>
        <dbReference type="Proteomes" id="UP000299102"/>
    </source>
</evidence>
<sequence>MRKQKLPVHVSRPILQILSDAVDIVMTSKLHQQRVRGGNPSLFWQQEPEKNENSRFGLGLRDTRMTSKLSAPDILKPQWARKVQVPLKKNTELHPLNLRENTSYLSEEWAETIDFYMVRSWHISLASLTSINVFMQARRFPVPRMITINILLCIDCFKCVSVNGRFPPCDDPFHNNHSLALIESPCMGGRKGRDGLFPATSCVKIAGVYDDTEETITVRGCALDSSTATTDTEIVRMSHCGRFYYNDSLKFATQLNEVTSPPEHRKSFRHTFAGYRSDPDLVRLRASVRLIRDQKLYMIFRNM</sequence>
<evidence type="ECO:0000313" key="1">
    <source>
        <dbReference type="EMBL" id="GBP58250.1"/>
    </source>
</evidence>
<comment type="caution">
    <text evidence="1">The sequence shown here is derived from an EMBL/GenBank/DDBJ whole genome shotgun (WGS) entry which is preliminary data.</text>
</comment>
<organism evidence="1 2">
    <name type="scientific">Eumeta variegata</name>
    <name type="common">Bagworm moth</name>
    <name type="synonym">Eumeta japonica</name>
    <dbReference type="NCBI Taxonomy" id="151549"/>
    <lineage>
        <taxon>Eukaryota</taxon>
        <taxon>Metazoa</taxon>
        <taxon>Ecdysozoa</taxon>
        <taxon>Arthropoda</taxon>
        <taxon>Hexapoda</taxon>
        <taxon>Insecta</taxon>
        <taxon>Pterygota</taxon>
        <taxon>Neoptera</taxon>
        <taxon>Endopterygota</taxon>
        <taxon>Lepidoptera</taxon>
        <taxon>Glossata</taxon>
        <taxon>Ditrysia</taxon>
        <taxon>Tineoidea</taxon>
        <taxon>Psychidae</taxon>
        <taxon>Oiketicinae</taxon>
        <taxon>Eumeta</taxon>
    </lineage>
</organism>
<accession>A0A4C1X523</accession>
<proteinExistence type="predicted"/>
<name>A0A4C1X523_EUMVA</name>
<gene>
    <name evidence="1" type="ORF">EVAR_40756_1</name>
</gene>
<dbReference type="PANTHER" id="PTHR38332:SF1">
    <property type="entry name" value="RE49668P"/>
    <property type="match status" value="1"/>
</dbReference>
<reference evidence="1 2" key="1">
    <citation type="journal article" date="2019" name="Commun. Biol.">
        <title>The bagworm genome reveals a unique fibroin gene that provides high tensile strength.</title>
        <authorList>
            <person name="Kono N."/>
            <person name="Nakamura H."/>
            <person name="Ohtoshi R."/>
            <person name="Tomita M."/>
            <person name="Numata K."/>
            <person name="Arakawa K."/>
        </authorList>
    </citation>
    <scope>NUCLEOTIDE SEQUENCE [LARGE SCALE GENOMIC DNA]</scope>
</reference>
<keyword evidence="2" id="KW-1185">Reference proteome</keyword>
<dbReference type="PANTHER" id="PTHR38332">
    <property type="entry name" value="PROTEIN CBG11604"/>
    <property type="match status" value="1"/>
</dbReference>